<dbReference type="Proteomes" id="UP000278746">
    <property type="component" value="Unassembled WGS sequence"/>
</dbReference>
<dbReference type="Pfam" id="PF13040">
    <property type="entry name" value="Fur_reg_FbpB"/>
    <property type="match status" value="1"/>
</dbReference>
<dbReference type="InterPro" id="IPR025004">
    <property type="entry name" value="SenN/SenS"/>
</dbReference>
<proteinExistence type="predicted"/>
<sequence>MRKRFHKTFEELVNENRAQLLNDPEAIHQIEKKVEDKHALEKQDSK</sequence>
<keyword evidence="2" id="KW-1185">Reference proteome</keyword>
<evidence type="ECO:0000313" key="2">
    <source>
        <dbReference type="Proteomes" id="UP000278746"/>
    </source>
</evidence>
<name>A0A3M7TPI5_9BACI</name>
<dbReference type="EMBL" id="RHIB01000003">
    <property type="protein sequence ID" value="RNA67056.1"/>
    <property type="molecule type" value="Genomic_DNA"/>
</dbReference>
<dbReference type="OrthoDB" id="2991278at2"/>
<protein>
    <submittedName>
        <fullName evidence="1">FbpB family small basic protein</fullName>
    </submittedName>
</protein>
<dbReference type="RefSeq" id="WP_122901118.1">
    <property type="nucleotide sequence ID" value="NZ_RHIB01000003.1"/>
</dbReference>
<accession>A0A3M7TPI5</accession>
<comment type="caution">
    <text evidence="1">The sequence shown here is derived from an EMBL/GenBank/DDBJ whole genome shotgun (WGS) entry which is preliminary data.</text>
</comment>
<dbReference type="AlphaFoldDB" id="A0A3M7TPI5"/>
<organism evidence="1 2">
    <name type="scientific">Alteribacter keqinensis</name>
    <dbReference type="NCBI Taxonomy" id="2483800"/>
    <lineage>
        <taxon>Bacteria</taxon>
        <taxon>Bacillati</taxon>
        <taxon>Bacillota</taxon>
        <taxon>Bacilli</taxon>
        <taxon>Bacillales</taxon>
        <taxon>Bacillaceae</taxon>
        <taxon>Alteribacter</taxon>
    </lineage>
</organism>
<evidence type="ECO:0000313" key="1">
    <source>
        <dbReference type="EMBL" id="RNA67056.1"/>
    </source>
</evidence>
<gene>
    <name evidence="1" type="ORF">EBO34_17860</name>
</gene>
<reference evidence="1 2" key="1">
    <citation type="submission" date="2018-10" db="EMBL/GenBank/DDBJ databases">
        <title>Bacillus Keqinensis sp. nov., a moderately halophilic bacterium isolated from a saline-alkaline lake.</title>
        <authorList>
            <person name="Wang H."/>
        </authorList>
    </citation>
    <scope>NUCLEOTIDE SEQUENCE [LARGE SCALE GENOMIC DNA]</scope>
    <source>
        <strain evidence="1 2">KQ-3</strain>
    </source>
</reference>